<dbReference type="EMBL" id="JAGXOE010000867">
    <property type="protein sequence ID" value="MBS4105076.1"/>
    <property type="molecule type" value="Genomic_DNA"/>
</dbReference>
<gene>
    <name evidence="1" type="ORF">KFZ73_28060</name>
</gene>
<reference evidence="1 2" key="1">
    <citation type="submission" date="2021-04" db="EMBL/GenBank/DDBJ databases">
        <title>Whole genome sequence analysis of a thiophenic sulfur metabolizing bacteria.</title>
        <authorList>
            <person name="Akhtar N."/>
            <person name="Akram J."/>
            <person name="Aslam A."/>
        </authorList>
    </citation>
    <scope>NUCLEOTIDE SEQUENCE [LARGE SCALE GENOMIC DNA]</scope>
    <source>
        <strain evidence="1 2">3OW</strain>
    </source>
</reference>
<keyword evidence="2" id="KW-1185">Reference proteome</keyword>
<sequence>QSPAAGFASRAYYAELGDRLRDGCDPSVGGAIRDAAITPPAGRLLVATLREETVGCGALTVQDGGGPEVKRVWAAPS</sequence>
<feature type="non-terminal residue" evidence="1">
    <location>
        <position position="77"/>
    </location>
</feature>
<dbReference type="Proteomes" id="UP000676853">
    <property type="component" value="Unassembled WGS sequence"/>
</dbReference>
<proteinExistence type="predicted"/>
<evidence type="ECO:0000313" key="2">
    <source>
        <dbReference type="Proteomes" id="UP000676853"/>
    </source>
</evidence>
<protein>
    <submittedName>
        <fullName evidence="1">MarR family transcriptional regulator</fullName>
    </submittedName>
</protein>
<name>A0ABS5NLC0_TSUPA</name>
<feature type="non-terminal residue" evidence="1">
    <location>
        <position position="1"/>
    </location>
</feature>
<accession>A0ABS5NLC0</accession>
<evidence type="ECO:0000313" key="1">
    <source>
        <dbReference type="EMBL" id="MBS4105076.1"/>
    </source>
</evidence>
<comment type="caution">
    <text evidence="1">The sequence shown here is derived from an EMBL/GenBank/DDBJ whole genome shotgun (WGS) entry which is preliminary data.</text>
</comment>
<organism evidence="1 2">
    <name type="scientific">Tsukamurella paurometabola</name>
    <name type="common">Corynebacterium paurometabolum</name>
    <dbReference type="NCBI Taxonomy" id="2061"/>
    <lineage>
        <taxon>Bacteria</taxon>
        <taxon>Bacillati</taxon>
        <taxon>Actinomycetota</taxon>
        <taxon>Actinomycetes</taxon>
        <taxon>Mycobacteriales</taxon>
        <taxon>Tsukamurellaceae</taxon>
        <taxon>Tsukamurella</taxon>
    </lineage>
</organism>